<feature type="signal peptide" evidence="2">
    <location>
        <begin position="1"/>
        <end position="20"/>
    </location>
</feature>
<sequence precursor="true">MRITGLLLCLVCVYTAGVSARQPAVPLETWAGRQQLPATRYELRWEKFPAGEPTPHDDRAFTGTGLVILDAAGGRTRVDQDERLRFKNRPGQLNRVRQSVRYDGQEQTCFFKMEPAANAAEEPAGVKVAVGVWGGSMHWPDEFAPLAWAHGLVVPSGGPQIGPFPTAWWPTSERFRPAGTDVIDGRPCAVLRDATAAEGVTATLHVDAADGAVLRTSRVRAGGSTQVVAVTYRDTPHGRLPAGWEVTNTRPGQPPAVEAKVTVSAARFDPPAADDFRVALRPGMYVERQGQTWSVGPEGVQVPLESSEGERPTLMARALAVVGPIGFLGLVMAACLVVGLLALRRRVRATS</sequence>
<accession>A0A517XY15</accession>
<feature type="transmembrane region" description="Helical" evidence="1">
    <location>
        <begin position="318"/>
        <end position="343"/>
    </location>
</feature>
<evidence type="ECO:0000256" key="2">
    <source>
        <dbReference type="SAM" id="SignalP"/>
    </source>
</evidence>
<gene>
    <name evidence="3" type="ORF">ETAA1_43650</name>
</gene>
<dbReference type="AlphaFoldDB" id="A0A517XY15"/>
<evidence type="ECO:0000313" key="3">
    <source>
        <dbReference type="EMBL" id="QDU22385.1"/>
    </source>
</evidence>
<dbReference type="Proteomes" id="UP000319576">
    <property type="component" value="Chromosome"/>
</dbReference>
<reference evidence="3 4" key="1">
    <citation type="submission" date="2019-02" db="EMBL/GenBank/DDBJ databases">
        <title>Deep-cultivation of Planctomycetes and their phenomic and genomic characterization uncovers novel biology.</title>
        <authorList>
            <person name="Wiegand S."/>
            <person name="Jogler M."/>
            <person name="Boedeker C."/>
            <person name="Pinto D."/>
            <person name="Vollmers J."/>
            <person name="Rivas-Marin E."/>
            <person name="Kohn T."/>
            <person name="Peeters S.H."/>
            <person name="Heuer A."/>
            <person name="Rast P."/>
            <person name="Oberbeckmann S."/>
            <person name="Bunk B."/>
            <person name="Jeske O."/>
            <person name="Meyerdierks A."/>
            <person name="Storesund J.E."/>
            <person name="Kallscheuer N."/>
            <person name="Luecker S."/>
            <person name="Lage O.M."/>
            <person name="Pohl T."/>
            <person name="Merkel B.J."/>
            <person name="Hornburger P."/>
            <person name="Mueller R.-W."/>
            <person name="Bruemmer F."/>
            <person name="Labrenz M."/>
            <person name="Spormann A.M."/>
            <person name="Op den Camp H."/>
            <person name="Overmann J."/>
            <person name="Amann R."/>
            <person name="Jetten M.S.M."/>
            <person name="Mascher T."/>
            <person name="Medema M.H."/>
            <person name="Devos D.P."/>
            <person name="Kaster A.-K."/>
            <person name="Ovreas L."/>
            <person name="Rohde M."/>
            <person name="Galperin M.Y."/>
            <person name="Jogler C."/>
        </authorList>
    </citation>
    <scope>NUCLEOTIDE SEQUENCE [LARGE SCALE GENOMIC DNA]</scope>
    <source>
        <strain evidence="3 4">ETA_A1</strain>
    </source>
</reference>
<organism evidence="3 4">
    <name type="scientific">Urbifossiella limnaea</name>
    <dbReference type="NCBI Taxonomy" id="2528023"/>
    <lineage>
        <taxon>Bacteria</taxon>
        <taxon>Pseudomonadati</taxon>
        <taxon>Planctomycetota</taxon>
        <taxon>Planctomycetia</taxon>
        <taxon>Gemmatales</taxon>
        <taxon>Gemmataceae</taxon>
        <taxon>Urbifossiella</taxon>
    </lineage>
</organism>
<protein>
    <submittedName>
        <fullName evidence="3">Uncharacterized protein</fullName>
    </submittedName>
</protein>
<keyword evidence="4" id="KW-1185">Reference proteome</keyword>
<dbReference type="EMBL" id="CP036273">
    <property type="protein sequence ID" value="QDU22385.1"/>
    <property type="molecule type" value="Genomic_DNA"/>
</dbReference>
<evidence type="ECO:0000256" key="1">
    <source>
        <dbReference type="SAM" id="Phobius"/>
    </source>
</evidence>
<keyword evidence="1" id="KW-1133">Transmembrane helix</keyword>
<dbReference type="KEGG" id="uli:ETAA1_43650"/>
<keyword evidence="1" id="KW-0812">Transmembrane</keyword>
<feature type="chain" id="PRO_5021846602" evidence="2">
    <location>
        <begin position="21"/>
        <end position="351"/>
    </location>
</feature>
<keyword evidence="1" id="KW-0472">Membrane</keyword>
<name>A0A517XY15_9BACT</name>
<dbReference type="RefSeq" id="WP_145242078.1">
    <property type="nucleotide sequence ID" value="NZ_CP036273.1"/>
</dbReference>
<proteinExistence type="predicted"/>
<evidence type="ECO:0000313" key="4">
    <source>
        <dbReference type="Proteomes" id="UP000319576"/>
    </source>
</evidence>
<keyword evidence="2" id="KW-0732">Signal</keyword>